<accession>A0A4Q2D632</accession>
<name>A0A4Q2D632_9AGAR</name>
<dbReference type="OrthoDB" id="3013117at2759"/>
<dbReference type="SUPFAM" id="SSF55486">
    <property type="entry name" value="Metalloproteases ('zincins'), catalytic domain"/>
    <property type="match status" value="1"/>
</dbReference>
<sequence>MATSEPISHPQTETLDVPEWFKHCCADLSRVRTHESASGGRLVGMKAVVTNASRLWDNGQTLSISFIGPKIGTKNQQNKVKEVLKLWQEHVNLDFNFVEDNDTSAIIRISFDPNRGSYSYIAKDMFLPSKTEQTMNLGLVWDDPAITDQEMGNILHEFGHAIGFLHEIKNPRRDEKLKLREKVIIDYYLQTQPGIFDERSVRYNILDVYNLQEVTNFSSLDLKSVMKFFMPAEWNEGNIEVLPNYVLSEFDKAFALLNYPFAPDGDKADEVNAKLEAAFVTLNVQDEFKKSILAEITAHDWDGARAEFTRWCINEKALADKAKPEADD</sequence>
<dbReference type="EMBL" id="SDEE01000791">
    <property type="protein sequence ID" value="RXW13971.1"/>
    <property type="molecule type" value="Genomic_DNA"/>
</dbReference>
<evidence type="ECO:0000259" key="1">
    <source>
        <dbReference type="SMART" id="SM00235"/>
    </source>
</evidence>
<evidence type="ECO:0000313" key="3">
    <source>
        <dbReference type="Proteomes" id="UP000290288"/>
    </source>
</evidence>
<gene>
    <name evidence="2" type="ORF">EST38_g11881</name>
</gene>
<dbReference type="GO" id="GO:0008270">
    <property type="term" value="F:zinc ion binding"/>
    <property type="evidence" value="ECO:0007669"/>
    <property type="project" value="InterPro"/>
</dbReference>
<organism evidence="2 3">
    <name type="scientific">Candolleomyces aberdarensis</name>
    <dbReference type="NCBI Taxonomy" id="2316362"/>
    <lineage>
        <taxon>Eukaryota</taxon>
        <taxon>Fungi</taxon>
        <taxon>Dikarya</taxon>
        <taxon>Basidiomycota</taxon>
        <taxon>Agaricomycotina</taxon>
        <taxon>Agaricomycetes</taxon>
        <taxon>Agaricomycetidae</taxon>
        <taxon>Agaricales</taxon>
        <taxon>Agaricineae</taxon>
        <taxon>Psathyrellaceae</taxon>
        <taxon>Candolleomyces</taxon>
    </lineage>
</organism>
<dbReference type="Proteomes" id="UP000290288">
    <property type="component" value="Unassembled WGS sequence"/>
</dbReference>
<dbReference type="AlphaFoldDB" id="A0A4Q2D632"/>
<dbReference type="InterPro" id="IPR024079">
    <property type="entry name" value="MetalloPept_cat_dom_sf"/>
</dbReference>
<proteinExistence type="predicted"/>
<evidence type="ECO:0000313" key="2">
    <source>
        <dbReference type="EMBL" id="RXW13971.1"/>
    </source>
</evidence>
<dbReference type="InterPro" id="IPR001506">
    <property type="entry name" value="Peptidase_M12A"/>
</dbReference>
<dbReference type="GO" id="GO:0006508">
    <property type="term" value="P:proteolysis"/>
    <property type="evidence" value="ECO:0007669"/>
    <property type="project" value="InterPro"/>
</dbReference>
<comment type="caution">
    <text evidence="2">The sequence shown here is derived from an EMBL/GenBank/DDBJ whole genome shotgun (WGS) entry which is preliminary data.</text>
</comment>
<keyword evidence="3" id="KW-1185">Reference proteome</keyword>
<protein>
    <recommendedName>
        <fullName evidence="1">Peptidase metallopeptidase domain-containing protein</fullName>
    </recommendedName>
</protein>
<reference evidence="2 3" key="1">
    <citation type="submission" date="2019-01" db="EMBL/GenBank/DDBJ databases">
        <title>Draft genome sequence of Psathyrella aberdarensis IHI B618.</title>
        <authorList>
            <person name="Buettner E."/>
            <person name="Kellner H."/>
        </authorList>
    </citation>
    <scope>NUCLEOTIDE SEQUENCE [LARGE SCALE GENOMIC DNA]</scope>
    <source>
        <strain evidence="2 3">IHI B618</strain>
    </source>
</reference>
<dbReference type="GO" id="GO:0004222">
    <property type="term" value="F:metalloendopeptidase activity"/>
    <property type="evidence" value="ECO:0007669"/>
    <property type="project" value="InterPro"/>
</dbReference>
<dbReference type="SMART" id="SM00235">
    <property type="entry name" value="ZnMc"/>
    <property type="match status" value="1"/>
</dbReference>
<dbReference type="InterPro" id="IPR006026">
    <property type="entry name" value="Peptidase_Metallo"/>
</dbReference>
<feature type="domain" description="Peptidase metallopeptidase" evidence="1">
    <location>
        <begin position="52"/>
        <end position="211"/>
    </location>
</feature>
<dbReference type="Pfam" id="PF01400">
    <property type="entry name" value="Astacin"/>
    <property type="match status" value="1"/>
</dbReference>
<dbReference type="Gene3D" id="3.40.390.10">
    <property type="entry name" value="Collagenase (Catalytic Domain)"/>
    <property type="match status" value="1"/>
</dbReference>